<dbReference type="InterPro" id="IPR033121">
    <property type="entry name" value="PEPTIDASE_A1"/>
</dbReference>
<dbReference type="Proteomes" id="UP000815677">
    <property type="component" value="Unassembled WGS sequence"/>
</dbReference>
<dbReference type="EMBL" id="DF849740">
    <property type="protein sequence ID" value="GAT58533.1"/>
    <property type="molecule type" value="Genomic_DNA"/>
</dbReference>
<name>A0ABQ0M5B3_MYCCL</name>
<dbReference type="Pfam" id="PF00026">
    <property type="entry name" value="Asp"/>
    <property type="match status" value="2"/>
</dbReference>
<evidence type="ECO:0000259" key="4">
    <source>
        <dbReference type="PROSITE" id="PS51767"/>
    </source>
</evidence>
<accession>A0ABQ0M5B3</accession>
<dbReference type="CDD" id="cd05471">
    <property type="entry name" value="pepsin_like"/>
    <property type="match status" value="1"/>
</dbReference>
<keyword evidence="3" id="KW-0732">Signal</keyword>
<dbReference type="InterPro" id="IPR029069">
    <property type="entry name" value="HotDog_dom_sf"/>
</dbReference>
<sequence length="1457" mass="158687">MPAAQLALLSLTFVSFFVLFTSAAPFVPPSRSGNVISLPLLRSEKRTGQQRRGTLTGAAGLGDFYDVTYSVSVNLGGRDTPVVLDTGSADLWVVSDACTNCDTTLSLFPQSTVTESGLDIDLQYGDSSTSTQASGIVGSDTLEFAGISVPGQFFGAINFTTTSVLQSDCAGIFGLGFPLNSVIWNEIFAAEFGSNSASRRDLAPRSNAPIRFFPDLNRFITPSRKRATAAQLTAAVFDSWPTAGPALTRMAATGVLAAPMFTITLQRDTVDVGGNEGLITLGELPAGYAASELTWNNLRTYPDVLTPPPNAPNEVYPLAWEIFVDDVYLDGVALPRSNLSSPTIQLSALVDTGNSAIRGPADVIDVVNSRMGGSTFACSTPHTLAFKIGGQMFAVDPRDLVVQASEGEVTDCNANLFPTDQPQVGTGYQYSWSLGDPFIKNVVAAFYYGNMTYPSVDPPRIGLLSTVASDAGALLGSAVQSAANNGGNFVSTFQAAPTGTSAAKVQGNLERLLSTLTSTGPPILHGLRIRGPANPEATLRGRLQPMMEILSSAASLRNHRPHAMAISPLDRNQRVPFRSCLLAMDTVLRIVPSAAKYLGFALLALNFGSLPLVWHVRVFMCLIEARLAQAFHIATHFYLPKKRRARAWHKWYEDRQPIGKHPFHTVFAYKKFVNIDDADFYLHQSNSSYPRTLDSVRFRLALSTFPNLFRAGGFSPLAATHFHFIREIPMLTSYEVRCSIASFDEKWLYMVCRFVKPPSSKSQGSRRRTPDNEKGATPTPPLRESLVPNITTPATPLTGGTTPALMNGYGTGNGHAVPDAVSAALLAKAAQQREPDGALLYTVSVSQLCFKVGRITVPPAVVLATNGWYASPDGSADGGRPPYWDKVSAMTAPNKMRELGAFYRGGWRDFAVGERFWEEAFRACDEERVSRLVPFGPSGLSGDQTTIMFLAARLLHRHLTSNRNPPPTSTPRRDTTGVRKRNRDVDEPSALDATSPRIELSRTPSLSTRMPATAGVRGETASMILLSRGTTRLNTDIARPTRRLPTRTVYSTPRLILDPAGPSPFTSLSPTPPRHNKRPKLPEDAHEKAATNNGNSDTGISFLESFLPDEDNAPGVSQSMWATCPTPLEAATRLLRKDSHPYLNYLVHQCRYDLASLSNLVTRHPAEDPLESTTTASDSDSLVEFHTALESTLSTQEQILFDVHAWASAYATGPPSPSSSIAESEDPLVIQSPLLLQEQTSPFNVQAWVEEVQSARSHNDGFELAMERSISNRAPTLTRSRSLPDFWQVSVFTQVTTPTIESSPSLGAAPRLFRRTRYNDAFVGSLGSAEELANATKAQSGHGYVRSMLPTTNKKTKVKEFFARDEGSTRKMKLQSKTMVDVFKGRQVAWKDFCKAMKDLGFRCEHPSETQVMFSPARGPSVTLDRPKKDTFVGPMLDVSEQLREVFGWELNDFLAQ</sequence>
<protein>
    <recommendedName>
        <fullName evidence="4">Peptidase A1 domain-containing protein</fullName>
    </recommendedName>
</protein>
<keyword evidence="6" id="KW-1185">Reference proteome</keyword>
<dbReference type="PANTHER" id="PTHR47966">
    <property type="entry name" value="BETA-SITE APP-CLEAVING ENZYME, ISOFORM A-RELATED"/>
    <property type="match status" value="1"/>
</dbReference>
<feature type="region of interest" description="Disordered" evidence="2">
    <location>
        <begin position="958"/>
        <end position="1015"/>
    </location>
</feature>
<feature type="signal peptide" evidence="3">
    <location>
        <begin position="1"/>
        <end position="23"/>
    </location>
</feature>
<reference evidence="5" key="1">
    <citation type="submission" date="2014-09" db="EMBL/GenBank/DDBJ databases">
        <title>Genome sequence of the luminous mushroom Mycena chlorophos for searching fungal bioluminescence genes.</title>
        <authorList>
            <person name="Tanaka Y."/>
            <person name="Kasuga D."/>
            <person name="Oba Y."/>
            <person name="Hase S."/>
            <person name="Sato K."/>
            <person name="Oba Y."/>
            <person name="Sakakibara Y."/>
        </authorList>
    </citation>
    <scope>NUCLEOTIDE SEQUENCE</scope>
</reference>
<evidence type="ECO:0000256" key="3">
    <source>
        <dbReference type="SAM" id="SignalP"/>
    </source>
</evidence>
<dbReference type="SUPFAM" id="SSF54637">
    <property type="entry name" value="Thioesterase/thiol ester dehydrase-isomerase"/>
    <property type="match status" value="1"/>
</dbReference>
<dbReference type="InterPro" id="IPR021109">
    <property type="entry name" value="Peptidase_aspartic_dom_sf"/>
</dbReference>
<gene>
    <name evidence="5" type="ORF">MCHLO_14957</name>
</gene>
<organism evidence="5 6">
    <name type="scientific">Mycena chlorophos</name>
    <name type="common">Agaric fungus</name>
    <name type="synonym">Agaricus chlorophos</name>
    <dbReference type="NCBI Taxonomy" id="658473"/>
    <lineage>
        <taxon>Eukaryota</taxon>
        <taxon>Fungi</taxon>
        <taxon>Dikarya</taxon>
        <taxon>Basidiomycota</taxon>
        <taxon>Agaricomycotina</taxon>
        <taxon>Agaricomycetes</taxon>
        <taxon>Agaricomycetidae</taxon>
        <taxon>Agaricales</taxon>
        <taxon>Marasmiineae</taxon>
        <taxon>Mycenaceae</taxon>
        <taxon>Mycena</taxon>
    </lineage>
</organism>
<evidence type="ECO:0000256" key="2">
    <source>
        <dbReference type="SAM" id="MobiDB-lite"/>
    </source>
</evidence>
<comment type="similarity">
    <text evidence="1">Belongs to the peptidase A1 family.</text>
</comment>
<feature type="domain" description="Peptidase A1" evidence="4">
    <location>
        <begin position="69"/>
        <end position="464"/>
    </location>
</feature>
<feature type="chain" id="PRO_5046179594" description="Peptidase A1 domain-containing protein" evidence="3">
    <location>
        <begin position="24"/>
        <end position="1457"/>
    </location>
</feature>
<dbReference type="InterPro" id="IPR034164">
    <property type="entry name" value="Pepsin-like_dom"/>
</dbReference>
<dbReference type="SUPFAM" id="SSF50630">
    <property type="entry name" value="Acid proteases"/>
    <property type="match status" value="1"/>
</dbReference>
<dbReference type="Pfam" id="PF13279">
    <property type="entry name" value="4HBT_2"/>
    <property type="match status" value="1"/>
</dbReference>
<evidence type="ECO:0000313" key="6">
    <source>
        <dbReference type="Proteomes" id="UP000815677"/>
    </source>
</evidence>
<feature type="region of interest" description="Disordered" evidence="2">
    <location>
        <begin position="1054"/>
        <end position="1081"/>
    </location>
</feature>
<feature type="region of interest" description="Disordered" evidence="2">
    <location>
        <begin position="758"/>
        <end position="799"/>
    </location>
</feature>
<dbReference type="PRINTS" id="PR00792">
    <property type="entry name" value="PEPSIN"/>
</dbReference>
<evidence type="ECO:0000256" key="1">
    <source>
        <dbReference type="ARBA" id="ARBA00007447"/>
    </source>
</evidence>
<evidence type="ECO:0000313" key="5">
    <source>
        <dbReference type="EMBL" id="GAT58533.1"/>
    </source>
</evidence>
<dbReference type="PANTHER" id="PTHR47966:SF51">
    <property type="entry name" value="BETA-SITE APP-CLEAVING ENZYME, ISOFORM A-RELATED"/>
    <property type="match status" value="1"/>
</dbReference>
<dbReference type="Gene3D" id="2.40.70.10">
    <property type="entry name" value="Acid Proteases"/>
    <property type="match status" value="2"/>
</dbReference>
<proteinExistence type="inferred from homology"/>
<dbReference type="PROSITE" id="PS51767">
    <property type="entry name" value="PEPTIDASE_A1"/>
    <property type="match status" value="1"/>
</dbReference>
<dbReference type="InterPro" id="IPR001461">
    <property type="entry name" value="Aspartic_peptidase_A1"/>
</dbReference>